<reference evidence="1" key="1">
    <citation type="journal article" date="2023" name="IScience">
        <title>Live-bearing cockroach genome reveals convergent evolutionary mechanisms linked to viviparity in insects and beyond.</title>
        <authorList>
            <person name="Fouks B."/>
            <person name="Harrison M.C."/>
            <person name="Mikhailova A.A."/>
            <person name="Marchal E."/>
            <person name="English S."/>
            <person name="Carruthers M."/>
            <person name="Jennings E.C."/>
            <person name="Chiamaka E.L."/>
            <person name="Frigard R.A."/>
            <person name="Pippel M."/>
            <person name="Attardo G.M."/>
            <person name="Benoit J.B."/>
            <person name="Bornberg-Bauer E."/>
            <person name="Tobe S.S."/>
        </authorList>
    </citation>
    <scope>NUCLEOTIDE SEQUENCE</scope>
    <source>
        <strain evidence="1">Stay&amp;Tobe</strain>
    </source>
</reference>
<sequence length="65" mass="7503">MELIQKCGYTKYDVIIGKEILQITTIEQNKTNHCSRAAGRLIFQPFSPLTHSRQLQCYVKLTTCQ</sequence>
<dbReference type="Proteomes" id="UP001233999">
    <property type="component" value="Unassembled WGS sequence"/>
</dbReference>
<dbReference type="AlphaFoldDB" id="A0AAD8EPD1"/>
<comment type="caution">
    <text evidence="1">The sequence shown here is derived from an EMBL/GenBank/DDBJ whole genome shotgun (WGS) entry which is preliminary data.</text>
</comment>
<protein>
    <submittedName>
        <fullName evidence="1">Uncharacterized protein</fullName>
    </submittedName>
</protein>
<keyword evidence="2" id="KW-1185">Reference proteome</keyword>
<name>A0AAD8EPD1_DIPPU</name>
<reference evidence="1" key="2">
    <citation type="submission" date="2023-05" db="EMBL/GenBank/DDBJ databases">
        <authorList>
            <person name="Fouks B."/>
        </authorList>
    </citation>
    <scope>NUCLEOTIDE SEQUENCE</scope>
    <source>
        <strain evidence="1">Stay&amp;Tobe</strain>
        <tissue evidence="1">Testes</tissue>
    </source>
</reference>
<evidence type="ECO:0000313" key="1">
    <source>
        <dbReference type="EMBL" id="KAJ9596997.1"/>
    </source>
</evidence>
<organism evidence="1 2">
    <name type="scientific">Diploptera punctata</name>
    <name type="common">Pacific beetle cockroach</name>
    <dbReference type="NCBI Taxonomy" id="6984"/>
    <lineage>
        <taxon>Eukaryota</taxon>
        <taxon>Metazoa</taxon>
        <taxon>Ecdysozoa</taxon>
        <taxon>Arthropoda</taxon>
        <taxon>Hexapoda</taxon>
        <taxon>Insecta</taxon>
        <taxon>Pterygota</taxon>
        <taxon>Neoptera</taxon>
        <taxon>Polyneoptera</taxon>
        <taxon>Dictyoptera</taxon>
        <taxon>Blattodea</taxon>
        <taxon>Blaberoidea</taxon>
        <taxon>Blaberidae</taxon>
        <taxon>Diplopterinae</taxon>
        <taxon>Diploptera</taxon>
    </lineage>
</organism>
<evidence type="ECO:0000313" key="2">
    <source>
        <dbReference type="Proteomes" id="UP001233999"/>
    </source>
</evidence>
<proteinExistence type="predicted"/>
<dbReference type="EMBL" id="JASPKZ010001950">
    <property type="protein sequence ID" value="KAJ9596997.1"/>
    <property type="molecule type" value="Genomic_DNA"/>
</dbReference>
<gene>
    <name evidence="1" type="ORF">L9F63_011979</name>
</gene>
<accession>A0AAD8EPD1</accession>
<feature type="non-terminal residue" evidence="1">
    <location>
        <position position="65"/>
    </location>
</feature>